<evidence type="ECO:0000256" key="1">
    <source>
        <dbReference type="SAM" id="SignalP"/>
    </source>
</evidence>
<dbReference type="Proteomes" id="UP000694567">
    <property type="component" value="Unplaced"/>
</dbReference>
<feature type="chain" id="PRO_5034226747" evidence="1">
    <location>
        <begin position="28"/>
        <end position="72"/>
    </location>
</feature>
<evidence type="ECO:0000313" key="3">
    <source>
        <dbReference type="Proteomes" id="UP000694567"/>
    </source>
</evidence>
<sequence length="72" mass="8021">MSIIPGHQGSLQSPCLLLLAFTSVVSPCTERGWMCCPKGWKRFQKCCYYISDDTMSWAESRVFAVAAGSVRK</sequence>
<keyword evidence="3" id="KW-1185">Reference proteome</keyword>
<dbReference type="AlphaFoldDB" id="A0A8C0ELF6"/>
<accession>A0A8C0ELF6</accession>
<organism evidence="2 3">
    <name type="scientific">Bubo bubo</name>
    <name type="common">Eurasian eagle-owl</name>
    <name type="synonym">Strix bubo</name>
    <dbReference type="NCBI Taxonomy" id="30461"/>
    <lineage>
        <taxon>Eukaryota</taxon>
        <taxon>Metazoa</taxon>
        <taxon>Chordata</taxon>
        <taxon>Craniata</taxon>
        <taxon>Vertebrata</taxon>
        <taxon>Euteleostomi</taxon>
        <taxon>Archelosauria</taxon>
        <taxon>Archosauria</taxon>
        <taxon>Dinosauria</taxon>
        <taxon>Saurischia</taxon>
        <taxon>Theropoda</taxon>
        <taxon>Coelurosauria</taxon>
        <taxon>Aves</taxon>
        <taxon>Neognathae</taxon>
        <taxon>Neoaves</taxon>
        <taxon>Telluraves</taxon>
        <taxon>Strigiformes</taxon>
        <taxon>Strigidae</taxon>
        <taxon>Bubo</taxon>
    </lineage>
</organism>
<dbReference type="Gene3D" id="3.10.100.10">
    <property type="entry name" value="Mannose-Binding Protein A, subunit A"/>
    <property type="match status" value="1"/>
</dbReference>
<reference evidence="2" key="2">
    <citation type="submission" date="2025-09" db="UniProtKB">
        <authorList>
            <consortium name="Ensembl"/>
        </authorList>
    </citation>
    <scope>IDENTIFICATION</scope>
</reference>
<name>A0A8C0ELF6_BUBBB</name>
<keyword evidence="1" id="KW-0732">Signal</keyword>
<dbReference type="SUPFAM" id="SSF56436">
    <property type="entry name" value="C-type lectin-like"/>
    <property type="match status" value="1"/>
</dbReference>
<proteinExistence type="predicted"/>
<dbReference type="InterPro" id="IPR016186">
    <property type="entry name" value="C-type_lectin-like/link_sf"/>
</dbReference>
<dbReference type="Ensembl" id="ENSBOBT00000004976.1">
    <property type="protein sequence ID" value="ENSBOBP00000004846.1"/>
    <property type="gene ID" value="ENSBOBG00000003303.1"/>
</dbReference>
<protein>
    <submittedName>
        <fullName evidence="2">Uncharacterized protein</fullName>
    </submittedName>
</protein>
<dbReference type="InterPro" id="IPR016187">
    <property type="entry name" value="CTDL_fold"/>
</dbReference>
<evidence type="ECO:0000313" key="2">
    <source>
        <dbReference type="Ensembl" id="ENSBOBP00000004846.1"/>
    </source>
</evidence>
<feature type="signal peptide" evidence="1">
    <location>
        <begin position="1"/>
        <end position="27"/>
    </location>
</feature>
<reference evidence="2" key="1">
    <citation type="submission" date="2025-08" db="UniProtKB">
        <authorList>
            <consortium name="Ensembl"/>
        </authorList>
    </citation>
    <scope>IDENTIFICATION</scope>
</reference>